<dbReference type="InterPro" id="IPR002701">
    <property type="entry name" value="CM_II_prokaryot"/>
</dbReference>
<feature type="signal peptide" evidence="5">
    <location>
        <begin position="1"/>
        <end position="20"/>
    </location>
</feature>
<dbReference type="InterPro" id="IPR008240">
    <property type="entry name" value="Chorismate_mutase_periplasmic"/>
</dbReference>
<dbReference type="EMBL" id="JAAOLX010000002">
    <property type="protein sequence ID" value="NHQ85282.1"/>
    <property type="molecule type" value="Genomic_DNA"/>
</dbReference>
<comment type="pathway">
    <text evidence="1">Metabolic intermediate biosynthesis; prephenate biosynthesis; prephenate from chorismate: step 1/1.</text>
</comment>
<dbReference type="Proteomes" id="UP000712570">
    <property type="component" value="Unassembled WGS sequence"/>
</dbReference>
<reference evidence="7 8" key="1">
    <citation type="submission" date="2020-03" db="EMBL/GenBank/DDBJ databases">
        <title>Draft genome sequence of environmentally isolated violet-colored cultures.</title>
        <authorList>
            <person name="Wilson H.S."/>
        </authorList>
    </citation>
    <scope>NUCLEOTIDE SEQUENCE [LARGE SCALE GENOMIC DNA]</scope>
    <source>
        <strain evidence="7 8">HSC-16F04</strain>
    </source>
</reference>
<organism evidence="7 8">
    <name type="scientific">Iodobacter violaceini</name>
    <dbReference type="NCBI Taxonomy" id="3044271"/>
    <lineage>
        <taxon>Bacteria</taxon>
        <taxon>Pseudomonadati</taxon>
        <taxon>Pseudomonadota</taxon>
        <taxon>Betaproteobacteria</taxon>
        <taxon>Neisseriales</taxon>
        <taxon>Chitinibacteraceae</taxon>
        <taxon>Iodobacter</taxon>
    </lineage>
</organism>
<dbReference type="InterPro" id="IPR051331">
    <property type="entry name" value="Chorismate_mutase-related"/>
</dbReference>
<name>A0ABX0KS58_9NEIS</name>
<feature type="chain" id="PRO_5047111092" description="chorismate mutase" evidence="5">
    <location>
        <begin position="21"/>
        <end position="185"/>
    </location>
</feature>
<dbReference type="NCBIfam" id="TIGR01806">
    <property type="entry name" value="CM_mono2"/>
    <property type="match status" value="1"/>
</dbReference>
<dbReference type="GO" id="GO:0004106">
    <property type="term" value="F:chorismate mutase activity"/>
    <property type="evidence" value="ECO:0007669"/>
    <property type="project" value="UniProtKB-EC"/>
</dbReference>
<dbReference type="InterPro" id="IPR036263">
    <property type="entry name" value="Chorismate_II_sf"/>
</dbReference>
<evidence type="ECO:0000259" key="6">
    <source>
        <dbReference type="PROSITE" id="PS51168"/>
    </source>
</evidence>
<dbReference type="SUPFAM" id="SSF48600">
    <property type="entry name" value="Chorismate mutase II"/>
    <property type="match status" value="1"/>
</dbReference>
<protein>
    <recommendedName>
        <fullName evidence="2">chorismate mutase</fullName>
        <ecNumber evidence="2">5.4.99.5</ecNumber>
    </recommendedName>
</protein>
<sequence length="185" mass="20333">MRRVLVLLFISLCQMLAACAQVPVPAAIQSEQTPPIKSLISLMTQRLEVAPLVAQSKWNSGAAINDPAREQAILADVEKQARTIDLDPRFAAAFFQAQFDAGKLIQSQLHQKWQKQKQAPFSPAPDLAKEVRPVLDQLTPQLLMVLKTIQPDLCNTGVKQSLQTATFGQTDDEVSKMAVSTLQCP</sequence>
<evidence type="ECO:0000256" key="5">
    <source>
        <dbReference type="SAM" id="SignalP"/>
    </source>
</evidence>
<evidence type="ECO:0000256" key="4">
    <source>
        <dbReference type="ARBA" id="ARBA00023235"/>
    </source>
</evidence>
<keyword evidence="8" id="KW-1185">Reference proteome</keyword>
<dbReference type="PROSITE" id="PS51257">
    <property type="entry name" value="PROKAR_LIPOPROTEIN"/>
    <property type="match status" value="1"/>
</dbReference>
<proteinExistence type="predicted"/>
<keyword evidence="4 7" id="KW-0413">Isomerase</keyword>
<evidence type="ECO:0000313" key="8">
    <source>
        <dbReference type="Proteomes" id="UP000712570"/>
    </source>
</evidence>
<dbReference type="Pfam" id="PF01817">
    <property type="entry name" value="CM_2"/>
    <property type="match status" value="1"/>
</dbReference>
<dbReference type="PANTHER" id="PTHR38041">
    <property type="entry name" value="CHORISMATE MUTASE"/>
    <property type="match status" value="1"/>
</dbReference>
<dbReference type="Gene3D" id="1.20.59.10">
    <property type="entry name" value="Chorismate mutase"/>
    <property type="match status" value="1"/>
</dbReference>
<feature type="domain" description="Chorismate mutase" evidence="6">
    <location>
        <begin position="15"/>
        <end position="110"/>
    </location>
</feature>
<dbReference type="RefSeq" id="WP_166822422.1">
    <property type="nucleotide sequence ID" value="NZ_JAAOLX010000002.1"/>
</dbReference>
<evidence type="ECO:0000256" key="2">
    <source>
        <dbReference type="ARBA" id="ARBA00012404"/>
    </source>
</evidence>
<comment type="caution">
    <text evidence="7">The sequence shown here is derived from an EMBL/GenBank/DDBJ whole genome shotgun (WGS) entry which is preliminary data.</text>
</comment>
<dbReference type="PROSITE" id="PS51168">
    <property type="entry name" value="CHORISMATE_MUT_2"/>
    <property type="match status" value="1"/>
</dbReference>
<accession>A0ABX0KS58</accession>
<gene>
    <name evidence="7" type="primary">aroQ</name>
    <name evidence="7" type="ORF">HA050_04045</name>
</gene>
<keyword evidence="3 5" id="KW-0732">Signal</keyword>
<dbReference type="EC" id="5.4.99.5" evidence="2"/>
<dbReference type="InterPro" id="IPR036979">
    <property type="entry name" value="CM_dom_sf"/>
</dbReference>
<dbReference type="SMART" id="SM00830">
    <property type="entry name" value="CM_2"/>
    <property type="match status" value="1"/>
</dbReference>
<evidence type="ECO:0000313" key="7">
    <source>
        <dbReference type="EMBL" id="NHQ85282.1"/>
    </source>
</evidence>
<evidence type="ECO:0000256" key="1">
    <source>
        <dbReference type="ARBA" id="ARBA00004817"/>
    </source>
</evidence>
<evidence type="ECO:0000256" key="3">
    <source>
        <dbReference type="ARBA" id="ARBA00022729"/>
    </source>
</evidence>
<dbReference type="PANTHER" id="PTHR38041:SF2">
    <property type="entry name" value="SECRETED CHORISMATE MUTASE"/>
    <property type="match status" value="1"/>
</dbReference>